<evidence type="ECO:0000313" key="31">
    <source>
        <dbReference type="EMBL" id="RHL39868.1"/>
    </source>
</evidence>
<evidence type="ECO:0000313" key="38">
    <source>
        <dbReference type="Proteomes" id="UP000284990"/>
    </source>
</evidence>
<reference evidence="2" key="4">
    <citation type="submission" date="2021-06" db="EMBL/GenBank/DDBJ databases">
        <title>Collection of gut derived symbiotic bacterial strains cultured from healthy donors.</title>
        <authorList>
            <person name="Lin H."/>
            <person name="Littmann E."/>
            <person name="Pamer E.G."/>
        </authorList>
    </citation>
    <scope>NUCLEOTIDE SEQUENCE</scope>
    <source>
        <strain evidence="3">MSK.21.60</strain>
        <strain evidence="2">MSK.21.74</strain>
    </source>
</reference>
<dbReference type="Proteomes" id="UP001200307">
    <property type="component" value="Unassembled WGS sequence"/>
</dbReference>
<dbReference type="Proteomes" id="UP001196316">
    <property type="component" value="Unassembled WGS sequence"/>
</dbReference>
<dbReference type="EMBL" id="QRYP01000004">
    <property type="protein sequence ID" value="RGU99939.1"/>
    <property type="molecule type" value="Genomic_DNA"/>
</dbReference>
<evidence type="ECO:0000313" key="42">
    <source>
        <dbReference type="Proteomes" id="UP000286077"/>
    </source>
</evidence>
<dbReference type="EMBL" id="VZCY01000030">
    <property type="protein sequence ID" value="MQN08981.1"/>
    <property type="molecule type" value="Genomic_DNA"/>
</dbReference>
<dbReference type="Proteomes" id="UP000450161">
    <property type="component" value="Unassembled WGS sequence"/>
</dbReference>
<evidence type="ECO:0000313" key="15">
    <source>
        <dbReference type="EMBL" id="MQO04168.1"/>
    </source>
</evidence>
<evidence type="ECO:0000313" key="33">
    <source>
        <dbReference type="Proteomes" id="UP000261245"/>
    </source>
</evidence>
<dbReference type="EMBL" id="JAHOEI010000052">
    <property type="protein sequence ID" value="MBV3388432.1"/>
    <property type="molecule type" value="Genomic_DNA"/>
</dbReference>
<dbReference type="Proteomes" id="UP000286113">
    <property type="component" value="Unassembled WGS sequence"/>
</dbReference>
<dbReference type="Proteomes" id="UP000283785">
    <property type="component" value="Unassembled WGS sequence"/>
</dbReference>
<evidence type="ECO:0000313" key="26">
    <source>
        <dbReference type="EMBL" id="RGX89795.1"/>
    </source>
</evidence>
<evidence type="ECO:0000313" key="47">
    <source>
        <dbReference type="Proteomes" id="UP000406735"/>
    </source>
</evidence>
<evidence type="ECO:0000313" key="52">
    <source>
        <dbReference type="Proteomes" id="UP000450161"/>
    </source>
</evidence>
<dbReference type="AlphaFoldDB" id="A0A3E5AIP3"/>
<dbReference type="Proteomes" id="UP000285604">
    <property type="component" value="Unassembled WGS sequence"/>
</dbReference>
<dbReference type="EMBL" id="JANDWN010000014">
    <property type="protein sequence ID" value="MCP9599656.1"/>
    <property type="molecule type" value="Genomic_DNA"/>
</dbReference>
<proteinExistence type="predicted"/>
<evidence type="ECO:0000313" key="13">
    <source>
        <dbReference type="EMBL" id="MQN78615.1"/>
    </source>
</evidence>
<feature type="compositionally biased region" description="Basic residues" evidence="1">
    <location>
        <begin position="26"/>
        <end position="35"/>
    </location>
</feature>
<dbReference type="EMBL" id="QRNN01000093">
    <property type="protein sequence ID" value="RHK45702.1"/>
    <property type="molecule type" value="Genomic_DNA"/>
</dbReference>
<reference evidence="18 52" key="2">
    <citation type="submission" date="2019-08" db="EMBL/GenBank/DDBJ databases">
        <title>In-depth cultivation of the pig gut microbiome towards novel bacterial diversity and tailored functional studies.</title>
        <authorList>
            <person name="Wylensek D."/>
            <person name="Hitch T.C.A."/>
            <person name="Clavel T."/>
        </authorList>
    </citation>
    <scope>NUCLEOTIDE SEQUENCE [LARGE SCALE GENOMIC DNA]</scope>
    <source>
        <strain evidence="18 52">LKV-178-WT-2C</strain>
    </source>
</reference>
<dbReference type="Proteomes" id="UP000261187">
    <property type="component" value="Unassembled WGS sequence"/>
</dbReference>
<evidence type="ECO:0000313" key="41">
    <source>
        <dbReference type="Proteomes" id="UP000285776"/>
    </source>
</evidence>
<dbReference type="EMBL" id="JAPDVG010000001">
    <property type="protein sequence ID" value="MCW4130516.1"/>
    <property type="molecule type" value="Genomic_DNA"/>
</dbReference>
<dbReference type="EMBL" id="JAHOEP010000023">
    <property type="protein sequence ID" value="MBV3408588.1"/>
    <property type="molecule type" value="Genomic_DNA"/>
</dbReference>
<reference evidence="5" key="6">
    <citation type="submission" date="2022-07" db="EMBL/GenBank/DDBJ databases">
        <title>Prevotella copri.</title>
        <authorList>
            <person name="Yang C."/>
        </authorList>
    </citation>
    <scope>NUCLEOTIDE SEQUENCE</scope>
    <source>
        <strain evidence="7">HF1476</strain>
        <strain evidence="6">HF1805</strain>
        <strain evidence="5">HF88</strain>
    </source>
</reference>
<evidence type="ECO:0000313" key="49">
    <source>
        <dbReference type="Proteomes" id="UP000420707"/>
    </source>
</evidence>
<evidence type="ECO:0000313" key="4">
    <source>
        <dbReference type="EMBL" id="MCE4121098.1"/>
    </source>
</evidence>
<dbReference type="Proteomes" id="UP000286211">
    <property type="component" value="Unassembled WGS sequence"/>
</dbReference>
<evidence type="ECO:0000313" key="9">
    <source>
        <dbReference type="EMBL" id="MCW4136589.1"/>
    </source>
</evidence>
<evidence type="ECO:0000313" key="36">
    <source>
        <dbReference type="Proteomes" id="UP000284548"/>
    </source>
</evidence>
<dbReference type="EMBL" id="QROP01000011">
    <property type="protein sequence ID" value="RHL39868.1"/>
    <property type="molecule type" value="Genomic_DNA"/>
</dbReference>
<comment type="caution">
    <text evidence="24">The sequence shown here is derived from an EMBL/GenBank/DDBJ whole genome shotgun (WGS) entry which is preliminary data.</text>
</comment>
<evidence type="ECO:0000313" key="7">
    <source>
        <dbReference type="EMBL" id="MCP9599656.1"/>
    </source>
</evidence>
<evidence type="ECO:0000313" key="16">
    <source>
        <dbReference type="EMBL" id="MQO56703.1"/>
    </source>
</evidence>
<evidence type="ECO:0000313" key="18">
    <source>
        <dbReference type="EMBL" id="MST77614.1"/>
    </source>
</evidence>
<evidence type="ECO:0000313" key="48">
    <source>
        <dbReference type="Proteomes" id="UP000420635"/>
    </source>
</evidence>
<dbReference type="EMBL" id="JAJTVO010000003">
    <property type="protein sequence ID" value="MCE4121098.1"/>
    <property type="molecule type" value="Genomic_DNA"/>
</dbReference>
<evidence type="ECO:0000313" key="50">
    <source>
        <dbReference type="Proteomes" id="UP000421283"/>
    </source>
</evidence>
<dbReference type="EMBL" id="VZCR01000055">
    <property type="protein sequence ID" value="MQN32183.1"/>
    <property type="molecule type" value="Genomic_DNA"/>
</dbReference>
<evidence type="ECO:0000313" key="19">
    <source>
        <dbReference type="EMBL" id="RGL62479.1"/>
    </source>
</evidence>
<dbReference type="Proteomes" id="UP000284548">
    <property type="component" value="Unassembled WGS sequence"/>
</dbReference>
<dbReference type="EMBL" id="VUNF01000013">
    <property type="protein sequence ID" value="MST77614.1"/>
    <property type="molecule type" value="Genomic_DNA"/>
</dbReference>
<evidence type="ECO:0000313" key="24">
    <source>
        <dbReference type="EMBL" id="RGW66663.1"/>
    </source>
</evidence>
<reference evidence="4" key="5">
    <citation type="submission" date="2021-12" db="EMBL/GenBank/DDBJ databases">
        <authorList>
            <person name="Lv X."/>
        </authorList>
    </citation>
    <scope>NUCLEOTIDE SEQUENCE</scope>
    <source>
        <strain evidence="4">HF2106</strain>
    </source>
</reference>
<dbReference type="Proteomes" id="UP001206014">
    <property type="component" value="Unassembled WGS sequence"/>
</dbReference>
<dbReference type="Proteomes" id="UP000390763">
    <property type="component" value="Unassembled WGS sequence"/>
</dbReference>
<dbReference type="Proteomes" id="UP001209476">
    <property type="component" value="Unassembled WGS sequence"/>
</dbReference>
<evidence type="ECO:0000313" key="11">
    <source>
        <dbReference type="EMBL" id="MQN08981.1"/>
    </source>
</evidence>
<dbReference type="EMBL" id="VZAP01000054">
    <property type="protein sequence ID" value="MQO91919.1"/>
    <property type="molecule type" value="Genomic_DNA"/>
</dbReference>
<dbReference type="EMBL" id="QRVN01000001">
    <property type="protein sequence ID" value="RGS48972.1"/>
    <property type="molecule type" value="Genomic_DNA"/>
</dbReference>
<evidence type="ECO:0000313" key="37">
    <source>
        <dbReference type="Proteomes" id="UP000284562"/>
    </source>
</evidence>
<dbReference type="Proteomes" id="UP000284990">
    <property type="component" value="Unassembled WGS sequence"/>
</dbReference>
<evidence type="ECO:0000313" key="44">
    <source>
        <dbReference type="Proteomes" id="UP000286211"/>
    </source>
</evidence>
<evidence type="ECO:0000313" key="46">
    <source>
        <dbReference type="Proteomes" id="UP000390763"/>
    </source>
</evidence>
<reference evidence="46 47" key="3">
    <citation type="submission" date="2019-09" db="EMBL/GenBank/DDBJ databases">
        <title>Distinct polysaccharide growth profiles of human intestinal Prevotella copri isolates.</title>
        <authorList>
            <person name="Fehlner-Peach H."/>
            <person name="Magnabosco C."/>
            <person name="Raghavan V."/>
            <person name="Scher J.U."/>
            <person name="Tett A."/>
            <person name="Cox L.M."/>
            <person name="Gottsegen C."/>
            <person name="Watters A."/>
            <person name="Wiltshire- Gordon J.D."/>
            <person name="Segata N."/>
            <person name="Bonneau R."/>
            <person name="Littman D.R."/>
        </authorList>
    </citation>
    <scope>NUCLEOTIDE SEQUENCE [LARGE SCALE GENOMIC DNA]</scope>
    <source>
        <strain evidence="13">BU41712</strain>
        <strain evidence="46">iAK279</strain>
        <strain evidence="17">IAU3127</strain>
        <strain evidence="50">iAU3127</strain>
        <strain evidence="47">iK21513</strain>
        <strain evidence="11">IK21513</strain>
    </source>
</reference>
<accession>A0A3E5AIP3</accession>
<evidence type="ECO:0000313" key="10">
    <source>
        <dbReference type="EMBL" id="MCW4166357.1"/>
    </source>
</evidence>
<dbReference type="Proteomes" id="UP000421283">
    <property type="component" value="Unassembled WGS sequence"/>
</dbReference>
<evidence type="ECO:0000313" key="23">
    <source>
        <dbReference type="EMBL" id="RGW42187.1"/>
    </source>
</evidence>
<dbReference type="Proteomes" id="UP000420707">
    <property type="component" value="Unassembled WGS sequence"/>
</dbReference>
<dbReference type="Proteomes" id="UP000406735">
    <property type="component" value="Unassembled WGS sequence"/>
</dbReference>
<dbReference type="Proteomes" id="UP000261245">
    <property type="component" value="Unassembled WGS sequence"/>
</dbReference>
<dbReference type="Proteomes" id="UP000420635">
    <property type="component" value="Unassembled WGS sequence"/>
</dbReference>
<evidence type="ECO:0000313" key="21">
    <source>
        <dbReference type="EMBL" id="RGS48972.1"/>
    </source>
</evidence>
<dbReference type="Proteomes" id="UP001209417">
    <property type="component" value="Unassembled WGS sequence"/>
</dbReference>
<gene>
    <name evidence="31" type="ORF">DW026_06000</name>
    <name evidence="30" type="ORF">DW064_14425</name>
    <name evidence="29" type="ORF">DW079_12790</name>
    <name evidence="28" type="ORF">DW192_02085</name>
    <name evidence="27" type="ORF">DW916_01335</name>
    <name evidence="25" type="ORF">DWV53_04495</name>
    <name evidence="24" type="ORF">DWV60_11255</name>
    <name evidence="23" type="ORF">DWV76_10245</name>
    <name evidence="22" type="ORF">DWW35_03005</name>
    <name evidence="21" type="ORF">DWX90_00445</name>
    <name evidence="26" type="ORF">DXA63_14865</name>
    <name evidence="20" type="ORF">DXB80_00920</name>
    <name evidence="19" type="ORF">DXC61_04295</name>
    <name evidence="17" type="ORF">F7D31_04410</name>
    <name evidence="16" type="ORF">F7D42_13570</name>
    <name evidence="14" type="ORF">F7D59_00510</name>
    <name evidence="15" type="ORF">F7D62_08625</name>
    <name evidence="13" type="ORF">F7D71_12280</name>
    <name evidence="12" type="ORF">F7D90_09520</name>
    <name evidence="11" type="ORF">F7D97_03320</name>
    <name evidence="18" type="ORF">FYJ72_07960</name>
    <name evidence="3" type="ORF">KSW80_09285</name>
    <name evidence="2" type="ORF">KSW82_11870</name>
    <name evidence="4" type="ORF">LYY06_02310</name>
    <name evidence="7" type="ORF">NNC55_06765</name>
    <name evidence="6" type="ORF">NNC68_00820</name>
    <name evidence="5" type="ORF">NND11_03020</name>
    <name evidence="10" type="ORF">ONS98_14295</name>
    <name evidence="9" type="ORF">ONT01_02120</name>
    <name evidence="8" type="ORF">ONT19_02640</name>
</gene>
<evidence type="ECO:0000313" key="22">
    <source>
        <dbReference type="EMBL" id="RGU99939.1"/>
    </source>
</evidence>
<dbReference type="Proteomes" id="UP001205506">
    <property type="component" value="Unassembled WGS sequence"/>
</dbReference>
<dbReference type="Proteomes" id="UP000286077">
    <property type="component" value="Unassembled WGS sequence"/>
</dbReference>
<dbReference type="Proteomes" id="UP001208620">
    <property type="component" value="Unassembled WGS sequence"/>
</dbReference>
<dbReference type="EMBL" id="QSSA01000007">
    <property type="protein sequence ID" value="RGL62479.1"/>
    <property type="molecule type" value="Genomic_DNA"/>
</dbReference>
<evidence type="ECO:0000313" key="25">
    <source>
        <dbReference type="EMBL" id="RGW81284.1"/>
    </source>
</evidence>
<dbReference type="EMBL" id="VZBZ01000149">
    <property type="protein sequence ID" value="MQN78615.1"/>
    <property type="molecule type" value="Genomic_DNA"/>
</dbReference>
<dbReference type="Proteomes" id="UP000423156">
    <property type="component" value="Unassembled WGS sequence"/>
</dbReference>
<dbReference type="EMBL" id="QRNB01000087">
    <property type="protein sequence ID" value="RHK08566.1"/>
    <property type="molecule type" value="Genomic_DNA"/>
</dbReference>
<evidence type="ECO:0000313" key="45">
    <source>
        <dbReference type="Proteomes" id="UP000358159"/>
    </source>
</evidence>
<dbReference type="EMBL" id="QSFW01000002">
    <property type="protein sequence ID" value="RHA89184.1"/>
    <property type="molecule type" value="Genomic_DNA"/>
</dbReference>
<evidence type="ECO:0000313" key="5">
    <source>
        <dbReference type="EMBL" id="MCP9500531.1"/>
    </source>
</evidence>
<dbReference type="EMBL" id="QSUC01000001">
    <property type="protein sequence ID" value="RGN13235.1"/>
    <property type="molecule type" value="Genomic_DNA"/>
</dbReference>
<organism evidence="24 42">
    <name type="scientific">Segatella copri</name>
    <dbReference type="NCBI Taxonomy" id="165179"/>
    <lineage>
        <taxon>Bacteria</taxon>
        <taxon>Pseudomonadati</taxon>
        <taxon>Bacteroidota</taxon>
        <taxon>Bacteroidia</taxon>
        <taxon>Bacteroidales</taxon>
        <taxon>Prevotellaceae</taxon>
        <taxon>Segatella</taxon>
    </lineage>
</organism>
<evidence type="ECO:0000313" key="32">
    <source>
        <dbReference type="Proteomes" id="UP000261187"/>
    </source>
</evidence>
<dbReference type="EMBL" id="JAPDVD010000001">
    <property type="protein sequence ID" value="MCW4136589.1"/>
    <property type="molecule type" value="Genomic_DNA"/>
</dbReference>
<dbReference type="Proteomes" id="UP000285236">
    <property type="component" value="Unassembled WGS sequence"/>
</dbReference>
<evidence type="ECO:0000313" key="29">
    <source>
        <dbReference type="EMBL" id="RHK08566.1"/>
    </source>
</evidence>
<evidence type="ECO:0000313" key="40">
    <source>
        <dbReference type="Proteomes" id="UP000285604"/>
    </source>
</evidence>
<evidence type="ECO:0000313" key="35">
    <source>
        <dbReference type="Proteomes" id="UP000283785"/>
    </source>
</evidence>
<evidence type="ECO:0000313" key="3">
    <source>
        <dbReference type="EMBL" id="MBV3408588.1"/>
    </source>
</evidence>
<dbReference type="Proteomes" id="UP001196765">
    <property type="component" value="Unassembled WGS sequence"/>
</dbReference>
<evidence type="ECO:0000313" key="28">
    <source>
        <dbReference type="EMBL" id="RHH84789.1"/>
    </source>
</evidence>
<evidence type="ECO:0000256" key="1">
    <source>
        <dbReference type="SAM" id="MobiDB-lite"/>
    </source>
</evidence>
<evidence type="ECO:0000313" key="14">
    <source>
        <dbReference type="EMBL" id="MQN88384.1"/>
    </source>
</evidence>
<dbReference type="EMBL" id="QSAG01000019">
    <property type="protein sequence ID" value="RGW42187.1"/>
    <property type="molecule type" value="Genomic_DNA"/>
</dbReference>
<evidence type="ECO:0000313" key="12">
    <source>
        <dbReference type="EMBL" id="MQN32183.1"/>
    </source>
</evidence>
<dbReference type="EMBL" id="VZBT01000067">
    <property type="protein sequence ID" value="MQO04168.1"/>
    <property type="molecule type" value="Genomic_DNA"/>
</dbReference>
<dbReference type="EMBL" id="QSCI01000111">
    <property type="protein sequence ID" value="RGX89795.1"/>
    <property type="molecule type" value="Genomic_DNA"/>
</dbReference>
<reference evidence="32 33" key="1">
    <citation type="submission" date="2018-08" db="EMBL/GenBank/DDBJ databases">
        <title>A genome reference for cultivated species of the human gut microbiota.</title>
        <authorList>
            <person name="Zou Y."/>
            <person name="Xue W."/>
            <person name="Luo G."/>
        </authorList>
    </citation>
    <scope>NUCLEOTIDE SEQUENCE [LARGE SCALE GENOMIC DNA]</scope>
    <source>
        <strain evidence="25 41">AF10-17</strain>
        <strain evidence="24 42">AF11-14</strain>
        <strain evidence="23 35">AF12-50</strain>
        <strain evidence="22 39">AF15-25</strain>
        <strain evidence="21 43">AF22-1</strain>
        <strain evidence="31 34">AF38-11</strain>
        <strain evidence="30 37">AF43-2</strain>
        <strain evidence="29 44">AF46-2NS</strain>
        <strain evidence="28 36">AM16-54</strain>
        <strain evidence="27 38">AM42-23AC</strain>
        <strain evidence="26 40">OF03-3</strain>
        <strain evidence="20 33">OM06-11</strain>
        <strain evidence="19 32">TF06-40</strain>
    </source>
</reference>
<dbReference type="EMBL" id="QRKB01000002">
    <property type="protein sequence ID" value="RHH84789.1"/>
    <property type="molecule type" value="Genomic_DNA"/>
</dbReference>
<evidence type="ECO:0000313" key="2">
    <source>
        <dbReference type="EMBL" id="MBV3388432.1"/>
    </source>
</evidence>
<protein>
    <submittedName>
        <fullName evidence="24">Dehydrogenase</fullName>
    </submittedName>
</protein>
<dbReference type="EMBL" id="JANDWU010000001">
    <property type="protein sequence ID" value="MCP9548024.1"/>
    <property type="molecule type" value="Genomic_DNA"/>
</dbReference>
<dbReference type="EMBL" id="QSAQ01000030">
    <property type="protein sequence ID" value="RGW66663.1"/>
    <property type="molecule type" value="Genomic_DNA"/>
</dbReference>
<dbReference type="EMBL" id="VZAZ01000068">
    <property type="protein sequence ID" value="MQO56703.1"/>
    <property type="molecule type" value="Genomic_DNA"/>
</dbReference>
<dbReference type="EMBL" id="VZBQ01000003">
    <property type="protein sequence ID" value="MQN88384.1"/>
    <property type="molecule type" value="Genomic_DNA"/>
</dbReference>
<dbReference type="Proteomes" id="UP000285776">
    <property type="component" value="Unassembled WGS sequence"/>
</dbReference>
<reference evidence="8" key="7">
    <citation type="submission" date="2022-11" db="EMBL/GenBank/DDBJ databases">
        <title>Genomic repertoires linked with pathogenic potency of arthritogenic Prevotella copri isolated from the gut of rheumatoid arthritis patients.</title>
        <authorList>
            <person name="Nii T."/>
            <person name="Maeda Y."/>
            <person name="Motooka D."/>
            <person name="Naito M."/>
            <person name="Matsumoto Y."/>
            <person name="Ogawa T."/>
            <person name="Oguro-Igashira E."/>
            <person name="Kishikawa T."/>
            <person name="Yamashita M."/>
            <person name="Koizumi S."/>
            <person name="Kurakawa T."/>
            <person name="Okumura R."/>
            <person name="Kayama H."/>
            <person name="Murakami M."/>
            <person name="Sakaguchi T."/>
            <person name="Das B."/>
            <person name="Nakamura S."/>
            <person name="Okada Y."/>
            <person name="Kumanogoh A."/>
            <person name="Takeda K."/>
        </authorList>
    </citation>
    <scope>NUCLEOTIDE SEQUENCE</scope>
    <source>
        <strain evidence="8">H019-1</strain>
        <strain evidence="9">H105_2-2</strain>
        <strain evidence="10">RA-N001-16</strain>
    </source>
</reference>
<evidence type="ECO:0000313" key="30">
    <source>
        <dbReference type="EMBL" id="RHK45702.1"/>
    </source>
</evidence>
<dbReference type="Proteomes" id="UP000283672">
    <property type="component" value="Unassembled WGS sequence"/>
</dbReference>
<evidence type="ECO:0000313" key="43">
    <source>
        <dbReference type="Proteomes" id="UP000286113"/>
    </source>
</evidence>
<reference evidence="15" key="8">
    <citation type="submission" date="2023-10" db="EMBL/GenBank/DDBJ databases">
        <title>Distinct polysaccharide growth profiles of human intestinal Prevotella copri isolates.</title>
        <authorList>
            <person name="Fehlner-Peach H."/>
            <person name="Magnabosco C."/>
            <person name="Raghavan V."/>
            <person name="Scher J.U."/>
            <person name="Tett A."/>
            <person name="Cox L.M."/>
            <person name="Gottsegen C."/>
            <person name="Watters A."/>
            <person name="Wiltshire- Gordon J.D."/>
            <person name="Segata N."/>
            <person name="Bonneau R."/>
            <person name="Littman D.R."/>
        </authorList>
    </citation>
    <scope>NUCLEOTIDE SEQUENCE</scope>
    <source>
        <strain evidence="51">BU41712</strain>
        <strain evidence="16 45">BVe41219</strain>
        <strain evidence="15">IAK279</strain>
        <strain evidence="49">iAP146</strain>
        <strain evidence="12">IAP146</strain>
        <strain evidence="48">iP54</strain>
        <strain evidence="14">IP54</strain>
    </source>
</reference>
<dbReference type="EMBL" id="JAPDUM010000002">
    <property type="protein sequence ID" value="MCW4166357.1"/>
    <property type="molecule type" value="Genomic_DNA"/>
</dbReference>
<sequence length="48" mass="5861">MADNFLERHREEYEIRKAAWLKKKKLFMKSGKKQKPQTQMPRPEDEAL</sequence>
<dbReference type="EMBL" id="JANDXR010000002">
    <property type="protein sequence ID" value="MCP9500531.1"/>
    <property type="molecule type" value="Genomic_DNA"/>
</dbReference>
<evidence type="ECO:0000313" key="20">
    <source>
        <dbReference type="EMBL" id="RGN13235.1"/>
    </source>
</evidence>
<dbReference type="Proteomes" id="UP001204486">
    <property type="component" value="Unassembled WGS sequence"/>
</dbReference>
<dbReference type="RefSeq" id="WP_022120923.1">
    <property type="nucleotide sequence ID" value="NZ_CATKVS010000004.1"/>
</dbReference>
<dbReference type="EMBL" id="QSAV01000010">
    <property type="protein sequence ID" value="RGW81284.1"/>
    <property type="molecule type" value="Genomic_DNA"/>
</dbReference>
<dbReference type="Proteomes" id="UP000284562">
    <property type="component" value="Unassembled WGS sequence"/>
</dbReference>
<evidence type="ECO:0000313" key="6">
    <source>
        <dbReference type="EMBL" id="MCP9548024.1"/>
    </source>
</evidence>
<evidence type="ECO:0000313" key="34">
    <source>
        <dbReference type="Proteomes" id="UP000283672"/>
    </source>
</evidence>
<dbReference type="Proteomes" id="UP000358159">
    <property type="component" value="Unassembled WGS sequence"/>
</dbReference>
<evidence type="ECO:0000313" key="51">
    <source>
        <dbReference type="Proteomes" id="UP000423156"/>
    </source>
</evidence>
<evidence type="ECO:0000313" key="39">
    <source>
        <dbReference type="Proteomes" id="UP000285236"/>
    </source>
</evidence>
<evidence type="ECO:0000313" key="17">
    <source>
        <dbReference type="EMBL" id="MQO91919.1"/>
    </source>
</evidence>
<evidence type="ECO:0000313" key="27">
    <source>
        <dbReference type="EMBL" id="RHA89184.1"/>
    </source>
</evidence>
<evidence type="ECO:0000313" key="8">
    <source>
        <dbReference type="EMBL" id="MCW4130516.1"/>
    </source>
</evidence>
<name>A0A3E5AIP3_9BACT</name>
<feature type="region of interest" description="Disordered" evidence="1">
    <location>
        <begin position="26"/>
        <end position="48"/>
    </location>
</feature>